<dbReference type="PANTHER" id="PTHR21310">
    <property type="entry name" value="AMINOGLYCOSIDE PHOSPHOTRANSFERASE-RELATED-RELATED"/>
    <property type="match status" value="1"/>
</dbReference>
<dbReference type="AlphaFoldDB" id="A0A0A2VZS2"/>
<proteinExistence type="predicted"/>
<evidence type="ECO:0000313" key="2">
    <source>
        <dbReference type="Proteomes" id="UP000030106"/>
    </source>
</evidence>
<dbReference type="PANTHER" id="PTHR21310:SF37">
    <property type="entry name" value="AMINOGLYCOSIDE PHOSPHOTRANSFERASE DOMAIN-CONTAINING PROTEIN"/>
    <property type="match status" value="1"/>
</dbReference>
<evidence type="ECO:0008006" key="3">
    <source>
        <dbReference type="Google" id="ProtNLM"/>
    </source>
</evidence>
<evidence type="ECO:0000313" key="1">
    <source>
        <dbReference type="EMBL" id="KGQ06209.1"/>
    </source>
</evidence>
<dbReference type="Proteomes" id="UP000030106">
    <property type="component" value="Unassembled WGS sequence"/>
</dbReference>
<gene>
    <name evidence="1" type="ORF">BBAD15_g8476</name>
</gene>
<dbReference type="STRING" id="1245745.A0A0A2VZS2"/>
<organism evidence="1 2">
    <name type="scientific">Beauveria bassiana D1-5</name>
    <dbReference type="NCBI Taxonomy" id="1245745"/>
    <lineage>
        <taxon>Eukaryota</taxon>
        <taxon>Fungi</taxon>
        <taxon>Dikarya</taxon>
        <taxon>Ascomycota</taxon>
        <taxon>Pezizomycotina</taxon>
        <taxon>Sordariomycetes</taxon>
        <taxon>Hypocreomycetidae</taxon>
        <taxon>Hypocreales</taxon>
        <taxon>Cordycipitaceae</taxon>
        <taxon>Beauveria</taxon>
    </lineage>
</organism>
<reference evidence="1 2" key="1">
    <citation type="submission" date="2012-10" db="EMBL/GenBank/DDBJ databases">
        <title>Genome sequencing and analysis of entomopathogenic fungi Beauveria bassiana D1-5.</title>
        <authorList>
            <person name="Li Q."/>
            <person name="Wang L."/>
            <person name="Zhang Z."/>
            <person name="Wang Q."/>
            <person name="Ren J."/>
            <person name="Wang M."/>
            <person name="Xu W."/>
            <person name="Wang J."/>
            <person name="Lu Y."/>
            <person name="Du Q."/>
            <person name="Sun Z."/>
        </authorList>
    </citation>
    <scope>NUCLEOTIDE SEQUENCE [LARGE SCALE GENOMIC DNA]</scope>
    <source>
        <strain evidence="1 2">D1-5</strain>
    </source>
</reference>
<accession>A0A0A2VZS2</accession>
<dbReference type="eggNOG" id="ENOG502SII6">
    <property type="taxonomic scope" value="Eukaryota"/>
</dbReference>
<protein>
    <recommendedName>
        <fullName evidence="3">Aminoglycoside phosphotransferase domain-containing protein</fullName>
    </recommendedName>
</protein>
<name>A0A0A2VZS2_BEABA</name>
<dbReference type="InterPro" id="IPR051678">
    <property type="entry name" value="AGP_Transferase"/>
</dbReference>
<dbReference type="OrthoDB" id="4865402at2759"/>
<comment type="caution">
    <text evidence="1">The sequence shown here is derived from an EMBL/GenBank/DDBJ whole genome shotgun (WGS) entry which is preliminary data.</text>
</comment>
<dbReference type="HOGENOM" id="CLU_025005_3_1_1"/>
<sequence>MTTRKLLSGPITLSIATGRTDNILDALQYPLRRAAFYDHIEGHRALLAEVIAHHLGTKPTDIDISPQEWWRHGSFNLCVPLKINIDCAPSNTPEYAFIRFPLPYRVREASNPGNSDEKLNCEAATYAWLEENCPSVPIPKLYGFGLSTNERASLLTFESRPFTNASLLPRWSRWFYEARRFFLAAFGLQQPSQYVRHDSSRFAALDIGYLLIETITSGDTLSSSWDTKRDATRLQNLQGDLARIMVSLARIRLPRIGLFRLDSNGYLRLDNRPISVQSTIHENEGISLHMSRRTTFSSVQDFVSSQLKSFETRFIKHLNAIDSPEDAWYQMASLAAAKVCRDTDISSIMQQSWANGTFWVPLALKDPTHFTAIFYKCILKDYFGFPDEELDNGAYFRFCSRLFHRDASSIIDRKLGDRDKYIKSLTEAFTDTAERPS</sequence>
<dbReference type="EMBL" id="ANFO01000849">
    <property type="protein sequence ID" value="KGQ06209.1"/>
    <property type="molecule type" value="Genomic_DNA"/>
</dbReference>